<proteinExistence type="predicted"/>
<dbReference type="EMBL" id="KI545978">
    <property type="protein sequence ID" value="EST48723.1"/>
    <property type="molecule type" value="Genomic_DNA"/>
</dbReference>
<protein>
    <submittedName>
        <fullName evidence="2">Uncharacterized protein</fullName>
    </submittedName>
</protein>
<keyword evidence="4" id="KW-1185">Reference proteome</keyword>
<reference evidence="2 3" key="1">
    <citation type="journal article" date="2014" name="PLoS Genet.">
        <title>The Genome of Spironucleus salmonicida Highlights a Fish Pathogen Adapted to Fluctuating Environments.</title>
        <authorList>
            <person name="Xu F."/>
            <person name="Jerlstrom-Hultqvist J."/>
            <person name="Einarsson E."/>
            <person name="Astvaldsson A."/>
            <person name="Svard S.G."/>
            <person name="Andersson J.O."/>
        </authorList>
    </citation>
    <scope>NUCLEOTIDE SEQUENCE</scope>
    <source>
        <strain evidence="3">ATCC 50377</strain>
    </source>
</reference>
<evidence type="ECO:0000313" key="2">
    <source>
        <dbReference type="EMBL" id="EST48723.1"/>
    </source>
</evidence>
<sequence>MLSSLEILAMINGPCPPPQEEQAQMLVDQQQHVIGRLKRLVLAQKEQIKLKNDEINSLRHQLGLDPIIFAVPAGSQSARSVALPQPVKANFPGRAQQHAMESENAHSTSHIGRSQLQAPETAADSQFSELLLSNISLFGVPAHVRGLQPVLFERTLEICRAFTRRDYSISLAISSAELTQIMENVPEINCKIDQRDSGLALSDFVPFDVQRALRDVTDAHNPLPSAVEFALNSAADATQGDVSAVFETRVGSAAAFARAVWLILAHCGLKSEIVEGKILISGSRQVIDLAAPAALFSEKFDIFDENSRVLALISDRQKFIITQNFDSASIPENAPYITQNYQFYSILTLQFSAPFVPQKVDLQPEISNFTAFGIPASLRVGKPANFEEVCLQIYRNFTLHPASFLPEISENVGDLRSYLADLQAKTSDWLLLLRRLHPATLAAEMVLNGERLTRSARVFDLQYLLQRAGVLSFAVRETSLLFAGGRGVEGVFELNLAGGDLFAVSAREVQGHFVGRFDAFDALSAAADVEILRTQTRILRRSASAEVLEELAQALAVAGGVRELTVQQFAGYSVYEVVRGALAAGECVRVVERLE</sequence>
<gene>
    <name evidence="2" type="ORF">SS50377_11039</name>
    <name evidence="3" type="ORF">SS50377_22871</name>
</gene>
<accession>V6LWW8</accession>
<reference evidence="3" key="2">
    <citation type="submission" date="2020-12" db="EMBL/GenBank/DDBJ databases">
        <title>New Spironucleus salmonicida genome in near-complete chromosomes.</title>
        <authorList>
            <person name="Xu F."/>
            <person name="Kurt Z."/>
            <person name="Jimenez-Gonzalez A."/>
            <person name="Astvaldsson A."/>
            <person name="Andersson J.O."/>
            <person name="Svard S.G."/>
        </authorList>
    </citation>
    <scope>NUCLEOTIDE SEQUENCE</scope>
    <source>
        <strain evidence="3">ATCC 50377</strain>
    </source>
</reference>
<dbReference type="AlphaFoldDB" id="V6LWW8"/>
<evidence type="ECO:0000313" key="3">
    <source>
        <dbReference type="EMBL" id="KAH0575244.1"/>
    </source>
</evidence>
<dbReference type="Proteomes" id="UP000018208">
    <property type="component" value="Unassembled WGS sequence"/>
</dbReference>
<evidence type="ECO:0000313" key="4">
    <source>
        <dbReference type="Proteomes" id="UP000018208"/>
    </source>
</evidence>
<feature type="region of interest" description="Disordered" evidence="1">
    <location>
        <begin position="96"/>
        <end position="118"/>
    </location>
</feature>
<dbReference type="EMBL" id="AUWU02000003">
    <property type="protein sequence ID" value="KAH0575244.1"/>
    <property type="molecule type" value="Genomic_DNA"/>
</dbReference>
<organism evidence="2">
    <name type="scientific">Spironucleus salmonicida</name>
    <dbReference type="NCBI Taxonomy" id="348837"/>
    <lineage>
        <taxon>Eukaryota</taxon>
        <taxon>Metamonada</taxon>
        <taxon>Diplomonadida</taxon>
        <taxon>Hexamitidae</taxon>
        <taxon>Hexamitinae</taxon>
        <taxon>Spironucleus</taxon>
    </lineage>
</organism>
<feature type="compositionally biased region" description="Polar residues" evidence="1">
    <location>
        <begin position="105"/>
        <end position="118"/>
    </location>
</feature>
<evidence type="ECO:0000256" key="1">
    <source>
        <dbReference type="SAM" id="MobiDB-lite"/>
    </source>
</evidence>
<dbReference type="VEuPathDB" id="GiardiaDB:SS50377_22871"/>
<name>V6LWW8_9EUKA</name>